<dbReference type="EMBL" id="CABFOC020000042">
    <property type="protein sequence ID" value="CAH0051864.1"/>
    <property type="molecule type" value="Genomic_DNA"/>
</dbReference>
<reference evidence="1 2" key="2">
    <citation type="submission" date="2021-10" db="EMBL/GenBank/DDBJ databases">
        <authorList>
            <person name="Piombo E."/>
        </authorList>
    </citation>
    <scope>NUCLEOTIDE SEQUENCE [LARGE SCALE GENOMIC DNA]</scope>
</reference>
<proteinExistence type="predicted"/>
<name>A0A9P0EKG6_9HYPO</name>
<gene>
    <name evidence="1" type="ORF">CSOL1703_00014516</name>
</gene>
<protein>
    <submittedName>
        <fullName evidence="1">Uncharacterized protein</fullName>
    </submittedName>
</protein>
<dbReference type="Proteomes" id="UP000775872">
    <property type="component" value="Unassembled WGS sequence"/>
</dbReference>
<comment type="caution">
    <text evidence="1">The sequence shown here is derived from an EMBL/GenBank/DDBJ whole genome shotgun (WGS) entry which is preliminary data.</text>
</comment>
<sequence>MPSIEAVLAFRQSHLLALAPRQPAGMSFRDSESLSTGTSAPWACCRSRATGRWFRTLTPRNGRSLRYS</sequence>
<accession>A0A9P0EKG6</accession>
<evidence type="ECO:0000313" key="2">
    <source>
        <dbReference type="Proteomes" id="UP000775872"/>
    </source>
</evidence>
<dbReference type="AlphaFoldDB" id="A0A9P0EKG6"/>
<reference evidence="2" key="1">
    <citation type="submission" date="2019-06" db="EMBL/GenBank/DDBJ databases">
        <authorList>
            <person name="Broberg M."/>
        </authorList>
    </citation>
    <scope>NUCLEOTIDE SEQUENCE [LARGE SCALE GENOMIC DNA]</scope>
</reference>
<dbReference type="OrthoDB" id="10348725at2759"/>
<evidence type="ECO:0000313" key="1">
    <source>
        <dbReference type="EMBL" id="CAH0051864.1"/>
    </source>
</evidence>
<keyword evidence="2" id="KW-1185">Reference proteome</keyword>
<organism evidence="1 2">
    <name type="scientific">Clonostachys solani</name>
    <dbReference type="NCBI Taxonomy" id="160281"/>
    <lineage>
        <taxon>Eukaryota</taxon>
        <taxon>Fungi</taxon>
        <taxon>Dikarya</taxon>
        <taxon>Ascomycota</taxon>
        <taxon>Pezizomycotina</taxon>
        <taxon>Sordariomycetes</taxon>
        <taxon>Hypocreomycetidae</taxon>
        <taxon>Hypocreales</taxon>
        <taxon>Bionectriaceae</taxon>
        <taxon>Clonostachys</taxon>
    </lineage>
</organism>